<comment type="caution">
    <text evidence="2">The sequence shown here is derived from an EMBL/GenBank/DDBJ whole genome shotgun (WGS) entry which is preliminary data.</text>
</comment>
<evidence type="ECO:0000256" key="1">
    <source>
        <dbReference type="SAM" id="Phobius"/>
    </source>
</evidence>
<proteinExistence type="predicted"/>
<dbReference type="Proteomes" id="UP000177300">
    <property type="component" value="Unassembled WGS sequence"/>
</dbReference>
<accession>A0A1F5I749</accession>
<feature type="transmembrane region" description="Helical" evidence="1">
    <location>
        <begin position="40"/>
        <end position="65"/>
    </location>
</feature>
<name>A0A1F5I749_9BACT</name>
<keyword evidence="1" id="KW-0472">Membrane</keyword>
<feature type="transmembrane region" description="Helical" evidence="1">
    <location>
        <begin position="100"/>
        <end position="118"/>
    </location>
</feature>
<organism evidence="2 3">
    <name type="scientific">Candidatus Curtissbacteria bacterium RIFCSPLOWO2_12_FULL_38_9</name>
    <dbReference type="NCBI Taxonomy" id="1797735"/>
    <lineage>
        <taxon>Bacteria</taxon>
        <taxon>Candidatus Curtissiibacteriota</taxon>
    </lineage>
</organism>
<keyword evidence="1" id="KW-1133">Transmembrane helix</keyword>
<keyword evidence="1" id="KW-0812">Transmembrane</keyword>
<gene>
    <name evidence="2" type="ORF">A3G14_01055</name>
</gene>
<dbReference type="AlphaFoldDB" id="A0A1F5I749"/>
<reference evidence="2 3" key="1">
    <citation type="journal article" date="2016" name="Nat. Commun.">
        <title>Thousands of microbial genomes shed light on interconnected biogeochemical processes in an aquifer system.</title>
        <authorList>
            <person name="Anantharaman K."/>
            <person name="Brown C.T."/>
            <person name="Hug L.A."/>
            <person name="Sharon I."/>
            <person name="Castelle C.J."/>
            <person name="Probst A.J."/>
            <person name="Thomas B.C."/>
            <person name="Singh A."/>
            <person name="Wilkins M.J."/>
            <person name="Karaoz U."/>
            <person name="Brodie E.L."/>
            <person name="Williams K.H."/>
            <person name="Hubbard S.S."/>
            <person name="Banfield J.F."/>
        </authorList>
    </citation>
    <scope>NUCLEOTIDE SEQUENCE [LARGE SCALE GENOMIC DNA]</scope>
</reference>
<evidence type="ECO:0000313" key="2">
    <source>
        <dbReference type="EMBL" id="OGE12141.1"/>
    </source>
</evidence>
<evidence type="ECO:0000313" key="3">
    <source>
        <dbReference type="Proteomes" id="UP000177300"/>
    </source>
</evidence>
<sequence>MLDKWPIIWYYFAIMIETISTVPEDIVKVESGRSRITRKYILPLAIVFSLGIAGTATVGEVYSIVNWDEIEKQALERQQRHPDLLVDDTNDGIWPDASDVGMGGVMVGGLVLGTIAFVQKRRMDREISSSSSINQSAQI</sequence>
<dbReference type="EMBL" id="MFBY01000061">
    <property type="protein sequence ID" value="OGE12141.1"/>
    <property type="molecule type" value="Genomic_DNA"/>
</dbReference>
<protein>
    <submittedName>
        <fullName evidence="2">Uncharacterized protein</fullName>
    </submittedName>
</protein>